<dbReference type="AlphaFoldDB" id="A0AAW0X590"/>
<feature type="compositionally biased region" description="Low complexity" evidence="1">
    <location>
        <begin position="791"/>
        <end position="801"/>
    </location>
</feature>
<protein>
    <submittedName>
        <fullName evidence="2">Uncharacterized protein</fullName>
    </submittedName>
</protein>
<dbReference type="EMBL" id="JARKIK010000036">
    <property type="protein sequence ID" value="KAK8739592.1"/>
    <property type="molecule type" value="Genomic_DNA"/>
</dbReference>
<accession>A0AAW0X590</accession>
<feature type="region of interest" description="Disordered" evidence="1">
    <location>
        <begin position="615"/>
        <end position="665"/>
    </location>
</feature>
<feature type="region of interest" description="Disordered" evidence="1">
    <location>
        <begin position="482"/>
        <end position="601"/>
    </location>
</feature>
<feature type="compositionally biased region" description="Low complexity" evidence="1">
    <location>
        <begin position="627"/>
        <end position="648"/>
    </location>
</feature>
<name>A0AAW0X590_CHEQU</name>
<keyword evidence="3" id="KW-1185">Reference proteome</keyword>
<proteinExistence type="predicted"/>
<sequence>MMRGPSYDDSYISRKITQMPGPTFNAPGPVSYGRPPIGGYIQDPYGYDYIPRRRKTKTTRAEARSLSPEIPYLWPEVDNSFMERKARKGWYRVDFGPHRATETRYLPTTRDRLNFLRRYAEPIAYSSYSPPRASSVPPPVKSVKTIRYPRYSSYWTTPRYHSSVLIPYRRPRSISYSYWYYPTLGPYSGRLWTSARHLSPLAGRARSLSPVRVSTSWSGYPQFGPPPPPVRIVPRLPPPSYYDYGGYYSYVPLQPRISRYDSYLDDELPEPAYIPRYRPRVADTLDDADFRERSLPHLTTTTTTTTTTPRTTAHTRGYSPGMLQDHVDKMRIRLKSLAYSLDPTGPVPEIILPERHKKSAAIDDKKYSSGPKHLACVEFAGGQPQWKRKARARYPAEDPEHVATLVKAEYVDAEEAPEKEQKEQEKLILKDRLSNRIHQFFNSTLNAEQFDKYLKTYRQPGPKLPHAQVRGVMPDTSSRYTKLTSKWEEPDTVFGAPSDKKPYSKAITDGAAEEGSEEKKERRKKKKSKEREVVPEVATVEAVSSTPAPPAAAPAEVSVPEAEPVSAPTESEPAEDEEKERKRLEKKKRKAEREAAAKAAMEAELAALAAAEAELARLEAESSSLKPEAPAAEVSAPAEVPAAPAEPAAEVKSESAAEKCESSSEVVCEGVCVTPETLGELAPSMPPLQVPLQEEQVSQVTEEPQAIQEPEPVVVPPVEQPQTEAPVQQPPVEEPPVEEPPVQVAVEEPRLEEVKAEEIQTETPVEVPQAETAKVEEPPVEQPQVEPPVEEPQVVEPQTEPPVEAQVEAAYVEKPVAVVEESPAVESTTEQARPVARRRTALDDEDPGWLDAWAGETAADPAEETGSHLGTEVRDAPATSTTAEAGQEGPDDTTHAAADVDTSSAPTSRSGDQLVE</sequence>
<feature type="region of interest" description="Disordered" evidence="1">
    <location>
        <begin position="819"/>
        <end position="916"/>
    </location>
</feature>
<feature type="compositionally biased region" description="Basic and acidic residues" evidence="1">
    <location>
        <begin position="747"/>
        <end position="758"/>
    </location>
</feature>
<feature type="compositionally biased region" description="Polar residues" evidence="1">
    <location>
        <begin position="906"/>
        <end position="916"/>
    </location>
</feature>
<evidence type="ECO:0000313" key="3">
    <source>
        <dbReference type="Proteomes" id="UP001445076"/>
    </source>
</evidence>
<feature type="compositionally biased region" description="Low complexity" evidence="1">
    <location>
        <begin position="553"/>
        <end position="568"/>
    </location>
</feature>
<feature type="compositionally biased region" description="Low complexity" evidence="1">
    <location>
        <begin position="535"/>
        <end position="546"/>
    </location>
</feature>
<dbReference type="Proteomes" id="UP001445076">
    <property type="component" value="Unassembled WGS sequence"/>
</dbReference>
<feature type="compositionally biased region" description="Low complexity" evidence="1">
    <location>
        <begin position="895"/>
        <end position="905"/>
    </location>
</feature>
<feature type="region of interest" description="Disordered" evidence="1">
    <location>
        <begin position="692"/>
        <end position="801"/>
    </location>
</feature>
<organism evidence="2 3">
    <name type="scientific">Cherax quadricarinatus</name>
    <name type="common">Australian red claw crayfish</name>
    <dbReference type="NCBI Taxonomy" id="27406"/>
    <lineage>
        <taxon>Eukaryota</taxon>
        <taxon>Metazoa</taxon>
        <taxon>Ecdysozoa</taxon>
        <taxon>Arthropoda</taxon>
        <taxon>Crustacea</taxon>
        <taxon>Multicrustacea</taxon>
        <taxon>Malacostraca</taxon>
        <taxon>Eumalacostraca</taxon>
        <taxon>Eucarida</taxon>
        <taxon>Decapoda</taxon>
        <taxon>Pleocyemata</taxon>
        <taxon>Astacidea</taxon>
        <taxon>Parastacoidea</taxon>
        <taxon>Parastacidae</taxon>
        <taxon>Cherax</taxon>
    </lineage>
</organism>
<feature type="compositionally biased region" description="Low complexity" evidence="1">
    <location>
        <begin position="702"/>
        <end position="712"/>
    </location>
</feature>
<feature type="region of interest" description="Disordered" evidence="1">
    <location>
        <begin position="300"/>
        <end position="322"/>
    </location>
</feature>
<feature type="compositionally biased region" description="Low complexity" evidence="1">
    <location>
        <begin position="300"/>
        <end position="316"/>
    </location>
</feature>
<reference evidence="2 3" key="1">
    <citation type="journal article" date="2024" name="BMC Genomics">
        <title>Genome assembly of redclaw crayfish (Cherax quadricarinatus) provides insights into its immune adaptation and hypoxia tolerance.</title>
        <authorList>
            <person name="Liu Z."/>
            <person name="Zheng J."/>
            <person name="Li H."/>
            <person name="Fang K."/>
            <person name="Wang S."/>
            <person name="He J."/>
            <person name="Zhou D."/>
            <person name="Weng S."/>
            <person name="Chi M."/>
            <person name="Gu Z."/>
            <person name="He J."/>
            <person name="Li F."/>
            <person name="Wang M."/>
        </authorList>
    </citation>
    <scope>NUCLEOTIDE SEQUENCE [LARGE SCALE GENOMIC DNA]</scope>
    <source>
        <strain evidence="2">ZL_2023a</strain>
    </source>
</reference>
<evidence type="ECO:0000256" key="1">
    <source>
        <dbReference type="SAM" id="MobiDB-lite"/>
    </source>
</evidence>
<feature type="compositionally biased region" description="Low complexity" evidence="1">
    <location>
        <begin position="819"/>
        <end position="830"/>
    </location>
</feature>
<evidence type="ECO:0000313" key="2">
    <source>
        <dbReference type="EMBL" id="KAK8739592.1"/>
    </source>
</evidence>
<gene>
    <name evidence="2" type="ORF">OTU49_003416</name>
</gene>
<comment type="caution">
    <text evidence="2">The sequence shown here is derived from an EMBL/GenBank/DDBJ whole genome shotgun (WGS) entry which is preliminary data.</text>
</comment>
<feature type="compositionally biased region" description="Basic and acidic residues" evidence="1">
    <location>
        <begin position="649"/>
        <end position="662"/>
    </location>
</feature>